<dbReference type="EMBL" id="VHIQ01000013">
    <property type="protein sequence ID" value="TPV31140.1"/>
    <property type="molecule type" value="Genomic_DNA"/>
</dbReference>
<dbReference type="OrthoDB" id="573082at2"/>
<dbReference type="RefSeq" id="WP_140991701.1">
    <property type="nucleotide sequence ID" value="NZ_VHIQ01000013.1"/>
</dbReference>
<dbReference type="AlphaFoldDB" id="A0A506PFP1"/>
<dbReference type="Proteomes" id="UP000317332">
    <property type="component" value="Unassembled WGS sequence"/>
</dbReference>
<proteinExistence type="predicted"/>
<dbReference type="Pfam" id="PF05973">
    <property type="entry name" value="Gp49"/>
    <property type="match status" value="1"/>
</dbReference>
<evidence type="ECO:0000313" key="1">
    <source>
        <dbReference type="EMBL" id="TPV31140.1"/>
    </source>
</evidence>
<keyword evidence="2" id="KW-1185">Reference proteome</keyword>
<organism evidence="1 2">
    <name type="scientific">Paucihalobacter ruber</name>
    <dbReference type="NCBI Taxonomy" id="2567861"/>
    <lineage>
        <taxon>Bacteria</taxon>
        <taxon>Pseudomonadati</taxon>
        <taxon>Bacteroidota</taxon>
        <taxon>Flavobacteriia</taxon>
        <taxon>Flavobacteriales</taxon>
        <taxon>Flavobacteriaceae</taxon>
        <taxon>Paucihalobacter</taxon>
    </lineage>
</organism>
<comment type="caution">
    <text evidence="1">The sequence shown here is derived from an EMBL/GenBank/DDBJ whole genome shotgun (WGS) entry which is preliminary data.</text>
</comment>
<reference evidence="1 2" key="1">
    <citation type="submission" date="2019-06" db="EMBL/GenBank/DDBJ databases">
        <title>Flavobacteriaceae Paucihalobacterium erythroidium CWB-1, complete genome.</title>
        <authorList>
            <person name="Wu S."/>
        </authorList>
    </citation>
    <scope>NUCLEOTIDE SEQUENCE [LARGE SCALE GENOMIC DNA]</scope>
    <source>
        <strain evidence="1 2">CWB-1</strain>
    </source>
</reference>
<dbReference type="InterPro" id="IPR009241">
    <property type="entry name" value="HigB-like"/>
</dbReference>
<gene>
    <name evidence="1" type="ORF">FJ651_15495</name>
</gene>
<protein>
    <submittedName>
        <fullName evidence="1">Type II toxin-antitoxin system RelE/ParE family toxin</fullName>
    </submittedName>
</protein>
<sequence length="120" mass="14376">MSEFKRDIGFYENHFKDFYLKQSLAVRKKIDWTLLVIKTTRIVPEKFLKHLTNTDGLWEVRVSAGNGIFRIFCFFDDGNLIILLSGFQKKRQKTPKNEIKKAERLKKEYYEIKDSRIPKK</sequence>
<dbReference type="SUPFAM" id="SSF143011">
    <property type="entry name" value="RelE-like"/>
    <property type="match status" value="1"/>
</dbReference>
<dbReference type="InterPro" id="IPR035093">
    <property type="entry name" value="RelE/ParE_toxin_dom_sf"/>
</dbReference>
<evidence type="ECO:0000313" key="2">
    <source>
        <dbReference type="Proteomes" id="UP000317332"/>
    </source>
</evidence>
<name>A0A506PFP1_9FLAO</name>
<accession>A0A506PFP1</accession>